<accession>A0A833YTY7</accession>
<protein>
    <submittedName>
        <fullName evidence="2">Uncharacterized protein</fullName>
    </submittedName>
</protein>
<dbReference type="InterPro" id="IPR050462">
    <property type="entry name" value="Retroviral_Gag-Pol_poly"/>
</dbReference>
<dbReference type="EMBL" id="JABVXQ010000013">
    <property type="protein sequence ID" value="KAF6081729.1"/>
    <property type="molecule type" value="Genomic_DNA"/>
</dbReference>
<proteinExistence type="predicted"/>
<evidence type="ECO:0000256" key="1">
    <source>
        <dbReference type="SAM" id="MobiDB-lite"/>
    </source>
</evidence>
<comment type="caution">
    <text evidence="2">The sequence shown here is derived from an EMBL/GenBank/DDBJ whole genome shotgun (WGS) entry which is preliminary data.</text>
</comment>
<evidence type="ECO:0000313" key="2">
    <source>
        <dbReference type="EMBL" id="KAF6081729.1"/>
    </source>
</evidence>
<sequence>MGTTPSILSKSPLSCILSNWDKFNPEIFFFFKRKRLVFFCNTVWPQYKLGDGEIWPENGSRNTILQLDLFCRREGKWSEVPYVQAFMALYRDPSFCSSPTLAKPTGPSVDQLEDTLLSSPPVSQGRLREPQSSGVSAPTLEEATSPPSYAMGNLKLPAEEKLSPMGHT</sequence>
<evidence type="ECO:0000313" key="3">
    <source>
        <dbReference type="Proteomes" id="UP000664940"/>
    </source>
</evidence>
<organism evidence="2 3">
    <name type="scientific">Phyllostomus discolor</name>
    <name type="common">pale spear-nosed bat</name>
    <dbReference type="NCBI Taxonomy" id="89673"/>
    <lineage>
        <taxon>Eukaryota</taxon>
        <taxon>Metazoa</taxon>
        <taxon>Chordata</taxon>
        <taxon>Craniata</taxon>
        <taxon>Vertebrata</taxon>
        <taxon>Euteleostomi</taxon>
        <taxon>Mammalia</taxon>
        <taxon>Eutheria</taxon>
        <taxon>Laurasiatheria</taxon>
        <taxon>Chiroptera</taxon>
        <taxon>Yangochiroptera</taxon>
        <taxon>Phyllostomidae</taxon>
        <taxon>Phyllostominae</taxon>
        <taxon>Phyllostomus</taxon>
    </lineage>
</organism>
<dbReference type="Gene3D" id="1.10.150.180">
    <property type="entry name" value="Gamma-retroviral matrix domain"/>
    <property type="match status" value="1"/>
</dbReference>
<dbReference type="AlphaFoldDB" id="A0A833YTY7"/>
<dbReference type="SUPFAM" id="SSF47836">
    <property type="entry name" value="Retroviral matrix proteins"/>
    <property type="match status" value="1"/>
</dbReference>
<name>A0A833YTY7_9CHIR</name>
<dbReference type="InterPro" id="IPR010999">
    <property type="entry name" value="Retrovr_matrix"/>
</dbReference>
<feature type="region of interest" description="Disordered" evidence="1">
    <location>
        <begin position="101"/>
        <end position="168"/>
    </location>
</feature>
<dbReference type="Proteomes" id="UP000664940">
    <property type="component" value="Unassembled WGS sequence"/>
</dbReference>
<dbReference type="PANTHER" id="PTHR33166">
    <property type="entry name" value="GAG_P30 DOMAIN-CONTAINING PROTEIN"/>
    <property type="match status" value="1"/>
</dbReference>
<gene>
    <name evidence="2" type="ORF">HJG60_008748</name>
</gene>
<dbReference type="InterPro" id="IPR036946">
    <property type="entry name" value="G_retro_matrix_sf"/>
</dbReference>
<reference evidence="2 3" key="1">
    <citation type="journal article" date="2020" name="Nature">
        <title>Six reference-quality genomes reveal evolution of bat adaptations.</title>
        <authorList>
            <person name="Jebb D."/>
            <person name="Huang Z."/>
            <person name="Pippel M."/>
            <person name="Hughes G.M."/>
            <person name="Lavrichenko K."/>
            <person name="Devanna P."/>
            <person name="Winkler S."/>
            <person name="Jermiin L.S."/>
            <person name="Skirmuntt E.C."/>
            <person name="Katzourakis A."/>
            <person name="Burkitt-Gray L."/>
            <person name="Ray D.A."/>
            <person name="Sullivan K.A.M."/>
            <person name="Roscito J.G."/>
            <person name="Kirilenko B.M."/>
            <person name="Davalos L.M."/>
            <person name="Corthals A.P."/>
            <person name="Power M.L."/>
            <person name="Jones G."/>
            <person name="Ransome R.D."/>
            <person name="Dechmann D.K.N."/>
            <person name="Locatelli A.G."/>
            <person name="Puechmaille S.J."/>
            <person name="Fedrigo O."/>
            <person name="Jarvis E.D."/>
            <person name="Hiller M."/>
            <person name="Vernes S.C."/>
            <person name="Myers E.W."/>
            <person name="Teeling E.C."/>
        </authorList>
    </citation>
    <scope>NUCLEOTIDE SEQUENCE [LARGE SCALE GENOMIC DNA]</scope>
    <source>
        <strain evidence="2">Bat1K_MPI-CBG_1</strain>
    </source>
</reference>